<evidence type="ECO:0000256" key="1">
    <source>
        <dbReference type="SAM" id="MobiDB-lite"/>
    </source>
</evidence>
<dbReference type="AlphaFoldDB" id="A0AAW1I929"/>
<accession>A0AAW1I929</accession>
<evidence type="ECO:0000313" key="2">
    <source>
        <dbReference type="EMBL" id="KAK9685415.1"/>
    </source>
</evidence>
<reference evidence="2 3" key="1">
    <citation type="journal article" date="2024" name="BMC Genomics">
        <title>De novo assembly and annotation of Popillia japonica's genome with initial clues to its potential as an invasive pest.</title>
        <authorList>
            <person name="Cucini C."/>
            <person name="Boschi S."/>
            <person name="Funari R."/>
            <person name="Cardaioli E."/>
            <person name="Iannotti N."/>
            <person name="Marturano G."/>
            <person name="Paoli F."/>
            <person name="Bruttini M."/>
            <person name="Carapelli A."/>
            <person name="Frati F."/>
            <person name="Nardi F."/>
        </authorList>
    </citation>
    <scope>NUCLEOTIDE SEQUENCE [LARGE SCALE GENOMIC DNA]</scope>
    <source>
        <strain evidence="2">DMR45628</strain>
    </source>
</reference>
<organism evidence="2 3">
    <name type="scientific">Popillia japonica</name>
    <name type="common">Japanese beetle</name>
    <dbReference type="NCBI Taxonomy" id="7064"/>
    <lineage>
        <taxon>Eukaryota</taxon>
        <taxon>Metazoa</taxon>
        <taxon>Ecdysozoa</taxon>
        <taxon>Arthropoda</taxon>
        <taxon>Hexapoda</taxon>
        <taxon>Insecta</taxon>
        <taxon>Pterygota</taxon>
        <taxon>Neoptera</taxon>
        <taxon>Endopterygota</taxon>
        <taxon>Coleoptera</taxon>
        <taxon>Polyphaga</taxon>
        <taxon>Scarabaeiformia</taxon>
        <taxon>Scarabaeidae</taxon>
        <taxon>Rutelinae</taxon>
        <taxon>Popillia</taxon>
    </lineage>
</organism>
<comment type="caution">
    <text evidence="2">The sequence shown here is derived from an EMBL/GenBank/DDBJ whole genome shotgun (WGS) entry which is preliminary data.</text>
</comment>
<name>A0AAW1I929_POPJA</name>
<feature type="compositionally biased region" description="Basic and acidic residues" evidence="1">
    <location>
        <begin position="88"/>
        <end position="108"/>
    </location>
</feature>
<evidence type="ECO:0000313" key="3">
    <source>
        <dbReference type="Proteomes" id="UP001458880"/>
    </source>
</evidence>
<protein>
    <submittedName>
        <fullName evidence="2">Uncharacterized protein</fullName>
    </submittedName>
</protein>
<sequence length="161" mass="17953">MGSRARKILNLFAGEPSINRSEKNSADNSILENTGLKQLDCTENYHVSTESSSLQSIENSSFNITVEAPECSPAHIQCPADTNLITNHNERPPIDSDDSLKDPDYSDREESDSSGNSEKEKESIKNGRKRSRNPKGWKTMGNQKEKVTSGKKTSIYKENYP</sequence>
<keyword evidence="3" id="KW-1185">Reference proteome</keyword>
<gene>
    <name evidence="2" type="ORF">QE152_g38026</name>
</gene>
<feature type="region of interest" description="Disordered" evidence="1">
    <location>
        <begin position="82"/>
        <end position="161"/>
    </location>
</feature>
<feature type="compositionally biased region" description="Basic residues" evidence="1">
    <location>
        <begin position="126"/>
        <end position="135"/>
    </location>
</feature>
<dbReference type="EMBL" id="JASPKY010000777">
    <property type="protein sequence ID" value="KAK9685415.1"/>
    <property type="molecule type" value="Genomic_DNA"/>
</dbReference>
<dbReference type="Proteomes" id="UP001458880">
    <property type="component" value="Unassembled WGS sequence"/>
</dbReference>
<proteinExistence type="predicted"/>